<feature type="compositionally biased region" description="Basic and acidic residues" evidence="1">
    <location>
        <begin position="50"/>
        <end position="69"/>
    </location>
</feature>
<sequence>MVIVSPITLSREGHPEFRAQGRDDVGHQDPRGPVGRAQHVDLVDPPILDLHPRGRDAVETPDDRLGVVR</sequence>
<evidence type="ECO:0000313" key="3">
    <source>
        <dbReference type="Proteomes" id="UP000320393"/>
    </source>
</evidence>
<dbReference type="Proteomes" id="UP000320393">
    <property type="component" value="Unassembled WGS sequence"/>
</dbReference>
<feature type="compositionally biased region" description="Basic and acidic residues" evidence="1">
    <location>
        <begin position="11"/>
        <end position="30"/>
    </location>
</feature>
<reference evidence="2 3" key="1">
    <citation type="journal article" date="2019" name="Nat. Microbiol.">
        <title>Mediterranean grassland soil C-N compound turnover is dependent on rainfall and depth, and is mediated by genomically divergent microorganisms.</title>
        <authorList>
            <person name="Diamond S."/>
            <person name="Andeer P.F."/>
            <person name="Li Z."/>
            <person name="Crits-Christoph A."/>
            <person name="Burstein D."/>
            <person name="Anantharaman K."/>
            <person name="Lane K.R."/>
            <person name="Thomas B.C."/>
            <person name="Pan C."/>
            <person name="Northen T.R."/>
            <person name="Banfield J.F."/>
        </authorList>
    </citation>
    <scope>NUCLEOTIDE SEQUENCE [LARGE SCALE GENOMIC DNA]</scope>
    <source>
        <strain evidence="2">NP_5</strain>
    </source>
</reference>
<protein>
    <submittedName>
        <fullName evidence="2">Uncharacterized protein</fullName>
    </submittedName>
</protein>
<organism evidence="2 3">
    <name type="scientific">Candidatus Segetimicrobium genomatis</name>
    <dbReference type="NCBI Taxonomy" id="2569760"/>
    <lineage>
        <taxon>Bacteria</taxon>
        <taxon>Bacillati</taxon>
        <taxon>Candidatus Sysuimicrobiota</taxon>
        <taxon>Candidatus Sysuimicrobiia</taxon>
        <taxon>Candidatus Sysuimicrobiales</taxon>
        <taxon>Candidatus Segetimicrobiaceae</taxon>
        <taxon>Candidatus Segetimicrobium</taxon>
    </lineage>
</organism>
<feature type="region of interest" description="Disordered" evidence="1">
    <location>
        <begin position="1"/>
        <end position="69"/>
    </location>
</feature>
<evidence type="ECO:0000256" key="1">
    <source>
        <dbReference type="SAM" id="MobiDB-lite"/>
    </source>
</evidence>
<accession>A0A537M0U0</accession>
<comment type="caution">
    <text evidence="2">The sequence shown here is derived from an EMBL/GenBank/DDBJ whole genome shotgun (WGS) entry which is preliminary data.</text>
</comment>
<dbReference type="AlphaFoldDB" id="A0A537M0U0"/>
<dbReference type="EMBL" id="VBAM01000138">
    <property type="protein sequence ID" value="TMJ13893.1"/>
    <property type="molecule type" value="Genomic_DNA"/>
</dbReference>
<evidence type="ECO:0000313" key="2">
    <source>
        <dbReference type="EMBL" id="TMJ13893.1"/>
    </source>
</evidence>
<proteinExistence type="predicted"/>
<name>A0A537M0U0_9BACT</name>
<gene>
    <name evidence="2" type="ORF">E6H02_04350</name>
</gene>